<sequence length="200" mass="21788">MASNIPNNTSAGPNAATTAANTNIASNANQTYLNVNSVLMNPSLSTGVQSIMSEYSTTSTISPKSNANSSTNLNQFFQKKTSFNFDSKDQRDLNTSQLIDQNSSQQNNSTISKDNTSTSNSTTSNSTTKKLNLFKKSKKHKFRLFSSSEKRSNSNTSLNSINQSTNNINNTNTINNNILSPKISTSSQHSIQSTKKKSFF</sequence>
<proteinExistence type="predicted"/>
<dbReference type="Proteomes" id="UP000095038">
    <property type="component" value="Unassembled WGS sequence"/>
</dbReference>
<feature type="compositionally biased region" description="Basic residues" evidence="1">
    <location>
        <begin position="132"/>
        <end position="143"/>
    </location>
</feature>
<evidence type="ECO:0000313" key="2">
    <source>
        <dbReference type="EMBL" id="ODV62657.1"/>
    </source>
</evidence>
<feature type="region of interest" description="Disordered" evidence="1">
    <location>
        <begin position="98"/>
        <end position="200"/>
    </location>
</feature>
<evidence type="ECO:0000256" key="1">
    <source>
        <dbReference type="SAM" id="MobiDB-lite"/>
    </source>
</evidence>
<keyword evidence="3" id="KW-1185">Reference proteome</keyword>
<feature type="non-terminal residue" evidence="2">
    <location>
        <position position="200"/>
    </location>
</feature>
<dbReference type="GeneID" id="30966531"/>
<evidence type="ECO:0000313" key="3">
    <source>
        <dbReference type="Proteomes" id="UP000095038"/>
    </source>
</evidence>
<dbReference type="EMBL" id="KV454477">
    <property type="protein sequence ID" value="ODV62657.1"/>
    <property type="molecule type" value="Genomic_DNA"/>
</dbReference>
<name>A0A1D2VM65_9ASCO</name>
<accession>A0A1D2VM65</accession>
<organism evidence="2 3">
    <name type="scientific">Ascoidea rubescens DSM 1968</name>
    <dbReference type="NCBI Taxonomy" id="1344418"/>
    <lineage>
        <taxon>Eukaryota</taxon>
        <taxon>Fungi</taxon>
        <taxon>Dikarya</taxon>
        <taxon>Ascomycota</taxon>
        <taxon>Saccharomycotina</taxon>
        <taxon>Saccharomycetes</taxon>
        <taxon>Ascoideaceae</taxon>
        <taxon>Ascoidea</taxon>
    </lineage>
</organism>
<feature type="compositionally biased region" description="Low complexity" evidence="1">
    <location>
        <begin position="153"/>
        <end position="193"/>
    </location>
</feature>
<dbReference type="InParanoid" id="A0A1D2VM65"/>
<protein>
    <submittedName>
        <fullName evidence="2">Uncharacterized protein</fullName>
    </submittedName>
</protein>
<dbReference type="RefSeq" id="XP_020048964.1">
    <property type="nucleotide sequence ID" value="XM_020192895.1"/>
</dbReference>
<reference evidence="3" key="1">
    <citation type="submission" date="2016-05" db="EMBL/GenBank/DDBJ databases">
        <title>Comparative genomics of biotechnologically important yeasts.</title>
        <authorList>
            <consortium name="DOE Joint Genome Institute"/>
            <person name="Riley R."/>
            <person name="Haridas S."/>
            <person name="Wolfe K.H."/>
            <person name="Lopes M.R."/>
            <person name="Hittinger C.T."/>
            <person name="Goker M."/>
            <person name="Salamov A."/>
            <person name="Wisecaver J."/>
            <person name="Long T.M."/>
            <person name="Aerts A.L."/>
            <person name="Barry K."/>
            <person name="Choi C."/>
            <person name="Clum A."/>
            <person name="Coughlan A.Y."/>
            <person name="Deshpande S."/>
            <person name="Douglass A.P."/>
            <person name="Hanson S.J."/>
            <person name="Klenk H.-P."/>
            <person name="Labutti K."/>
            <person name="Lapidus A."/>
            <person name="Lindquist E."/>
            <person name="Lipzen A."/>
            <person name="Meier-Kolthoff J.P."/>
            <person name="Ohm R.A."/>
            <person name="Otillar R.P."/>
            <person name="Pangilinan J."/>
            <person name="Peng Y."/>
            <person name="Rokas A."/>
            <person name="Rosa C.A."/>
            <person name="Scheuner C."/>
            <person name="Sibirny A.A."/>
            <person name="Slot J.C."/>
            <person name="Stielow J.B."/>
            <person name="Sun H."/>
            <person name="Kurtzman C.P."/>
            <person name="Blackwell M."/>
            <person name="Grigoriev I.V."/>
            <person name="Jeffries T.W."/>
        </authorList>
    </citation>
    <scope>NUCLEOTIDE SEQUENCE [LARGE SCALE GENOMIC DNA]</scope>
    <source>
        <strain evidence="3">DSM 1968</strain>
    </source>
</reference>
<feature type="compositionally biased region" description="Low complexity" evidence="1">
    <location>
        <begin position="101"/>
        <end position="131"/>
    </location>
</feature>
<gene>
    <name evidence="2" type="ORF">ASCRUDRAFT_74990</name>
</gene>
<dbReference type="AlphaFoldDB" id="A0A1D2VM65"/>